<feature type="transmembrane region" description="Helical" evidence="7">
    <location>
        <begin position="483"/>
        <end position="509"/>
    </location>
</feature>
<gene>
    <name evidence="8" type="ORF">LfDm3_0471</name>
</gene>
<feature type="transmembrane region" description="Helical" evidence="7">
    <location>
        <begin position="422"/>
        <end position="440"/>
    </location>
</feature>
<evidence type="ECO:0000313" key="8">
    <source>
        <dbReference type="EMBL" id="KID42066.1"/>
    </source>
</evidence>
<feature type="transmembrane region" description="Helical" evidence="7">
    <location>
        <begin position="259"/>
        <end position="279"/>
    </location>
</feature>
<dbReference type="Pfam" id="PF01943">
    <property type="entry name" value="Polysacc_synt"/>
    <property type="match status" value="1"/>
</dbReference>
<dbReference type="InterPro" id="IPR050833">
    <property type="entry name" value="Poly_Biosynth_Transport"/>
</dbReference>
<comment type="subcellular location">
    <subcellularLocation>
        <location evidence="1">Cell membrane</location>
        <topology evidence="1">Multi-pass membrane protein</topology>
    </subcellularLocation>
</comment>
<feature type="transmembrane region" description="Helical" evidence="7">
    <location>
        <begin position="30"/>
        <end position="52"/>
    </location>
</feature>
<dbReference type="RefSeq" id="WP_191978914.1">
    <property type="nucleotide sequence ID" value="NZ_JOJZ01000010.1"/>
</dbReference>
<reference evidence="8 9" key="1">
    <citation type="submission" date="2014-06" db="EMBL/GenBank/DDBJ databases">
        <title>Functional and comparative genomic analyses of the Drosophila gut microbiota identify candidate symbiosis factors.</title>
        <authorList>
            <person name="Newell P.D."/>
            <person name="Chaston J.M."/>
            <person name="Douglas A.E."/>
        </authorList>
    </citation>
    <scope>NUCLEOTIDE SEQUENCE [LARGE SCALE GENOMIC DNA]</scope>
    <source>
        <strain evidence="8 9">DmCS_002</strain>
    </source>
</reference>
<feature type="transmembrane region" description="Helical" evidence="7">
    <location>
        <begin position="515"/>
        <end position="537"/>
    </location>
</feature>
<dbReference type="GO" id="GO:0005886">
    <property type="term" value="C:plasma membrane"/>
    <property type="evidence" value="ECO:0007669"/>
    <property type="project" value="UniProtKB-SubCell"/>
</dbReference>
<comment type="caution">
    <text evidence="8">The sequence shown here is derived from an EMBL/GenBank/DDBJ whole genome shotgun (WGS) entry which is preliminary data.</text>
</comment>
<dbReference type="PANTHER" id="PTHR30250">
    <property type="entry name" value="PST FAMILY PREDICTED COLANIC ACID TRANSPORTER"/>
    <property type="match status" value="1"/>
</dbReference>
<feature type="transmembrane region" description="Helical" evidence="7">
    <location>
        <begin position="213"/>
        <end position="231"/>
    </location>
</feature>
<dbReference type="PANTHER" id="PTHR30250:SF21">
    <property type="entry name" value="LIPID II FLIPPASE MURJ"/>
    <property type="match status" value="1"/>
</dbReference>
<dbReference type="InterPro" id="IPR024923">
    <property type="entry name" value="PG_synth_SpoVB"/>
</dbReference>
<keyword evidence="5 7" id="KW-0472">Membrane</keyword>
<evidence type="ECO:0000313" key="9">
    <source>
        <dbReference type="Proteomes" id="UP000031397"/>
    </source>
</evidence>
<keyword evidence="2" id="KW-1003">Cell membrane</keyword>
<evidence type="ECO:0000256" key="7">
    <source>
        <dbReference type="SAM" id="Phobius"/>
    </source>
</evidence>
<feature type="transmembrane region" description="Helical" evidence="7">
    <location>
        <begin position="446"/>
        <end position="462"/>
    </location>
</feature>
<dbReference type="EMBL" id="JOJZ01000010">
    <property type="protein sequence ID" value="KID42066.1"/>
    <property type="molecule type" value="Genomic_DNA"/>
</dbReference>
<accession>A0A0C1PQ97</accession>
<protein>
    <submittedName>
        <fullName evidence="8">Membrane protein involved in the export of O-antigen, teichoic acid lipoteichoic acid</fullName>
    </submittedName>
</protein>
<evidence type="ECO:0000256" key="3">
    <source>
        <dbReference type="ARBA" id="ARBA00022692"/>
    </source>
</evidence>
<dbReference type="AlphaFoldDB" id="A0A0C1PQ97"/>
<dbReference type="CDD" id="cd13124">
    <property type="entry name" value="MATE_SpoVB_like"/>
    <property type="match status" value="1"/>
</dbReference>
<dbReference type="InterPro" id="IPR002797">
    <property type="entry name" value="Polysacc_synth"/>
</dbReference>
<proteinExistence type="predicted"/>
<evidence type="ECO:0000256" key="2">
    <source>
        <dbReference type="ARBA" id="ARBA00022475"/>
    </source>
</evidence>
<feature type="transmembrane region" description="Helical" evidence="7">
    <location>
        <begin position="114"/>
        <end position="135"/>
    </location>
</feature>
<feature type="compositionally biased region" description="Acidic residues" evidence="6">
    <location>
        <begin position="1"/>
        <end position="17"/>
    </location>
</feature>
<dbReference type="PIRSF" id="PIRSF038958">
    <property type="entry name" value="PG_synth_SpoVB"/>
    <property type="match status" value="1"/>
</dbReference>
<feature type="transmembrane region" description="Helical" evidence="7">
    <location>
        <begin position="352"/>
        <end position="370"/>
    </location>
</feature>
<feature type="region of interest" description="Disordered" evidence="6">
    <location>
        <begin position="1"/>
        <end position="21"/>
    </location>
</feature>
<evidence type="ECO:0000256" key="4">
    <source>
        <dbReference type="ARBA" id="ARBA00022989"/>
    </source>
</evidence>
<feature type="transmembrane region" description="Helical" evidence="7">
    <location>
        <begin position="72"/>
        <end position="93"/>
    </location>
</feature>
<organism evidence="8 9">
    <name type="scientific">Fructilactobacillus fructivorans</name>
    <dbReference type="NCBI Taxonomy" id="1614"/>
    <lineage>
        <taxon>Bacteria</taxon>
        <taxon>Bacillati</taxon>
        <taxon>Bacillota</taxon>
        <taxon>Bacilli</taxon>
        <taxon>Lactobacillales</taxon>
        <taxon>Lactobacillaceae</taxon>
        <taxon>Fructilactobacillus</taxon>
    </lineage>
</organism>
<feature type="transmembrane region" description="Helical" evidence="7">
    <location>
        <begin position="313"/>
        <end position="332"/>
    </location>
</feature>
<keyword evidence="4 7" id="KW-1133">Transmembrane helix</keyword>
<evidence type="ECO:0000256" key="5">
    <source>
        <dbReference type="ARBA" id="ARBA00023136"/>
    </source>
</evidence>
<dbReference type="PATRIC" id="fig|1614.7.peg.459"/>
<feature type="transmembrane region" description="Helical" evidence="7">
    <location>
        <begin position="147"/>
        <end position="165"/>
    </location>
</feature>
<name>A0A0C1PQ97_9LACO</name>
<sequence>MNNEFEQDELEKDEIEDSEKSQGKMVKGSAWMTIGSILSRILGAIYIIPWRLIFGASLFPLANTLYTMGYNIYSEFLTIAIAGIPSAVAKEVAHYNALNEYGVSAKLYKKGITLSVVTGVVCALLIYFCAPILAGSGGKNAIPVIRSLAWAILIIPAMSLTRGYFQGFQQMAPSAMSQFVEQLGRVIYMLASAFFIMVIIHGSWVTAVTQSTFAAFVGAVFGFLALGWYYWRRRDHFQGLIASSDNAINVKTNDLYKEIISQAVPFIILGSGITIFQLIDQYSFFNIMHWATNYTNTNLQYIYAIFAANANKLIMIVVSLASALAITVVPLLSEARTKGDNHSISKQLSNALILFEFVMFPAALGMAAIAGPINRTFYGTANMDLGADVLTFSAIVSISLGLFTVVTALMQGISENKRAVKYFVVGTIIKLVTQVPLVYFFGAFGALMATAVGFTIANYLIIHSLKREFGLEIDDIKTNSVKILTFALITYLVALIVVYGANFGLGLIFNYNSSLISLFVSVLATAAGGFVYLFLVLRSRVADRVLGNKMKSVRRLLHIR</sequence>
<feature type="transmembrane region" description="Helical" evidence="7">
    <location>
        <begin position="186"/>
        <end position="207"/>
    </location>
</feature>
<feature type="transmembrane region" description="Helical" evidence="7">
    <location>
        <begin position="390"/>
        <end position="410"/>
    </location>
</feature>
<dbReference type="GeneID" id="74913156"/>
<evidence type="ECO:0000256" key="1">
    <source>
        <dbReference type="ARBA" id="ARBA00004651"/>
    </source>
</evidence>
<dbReference type="Proteomes" id="UP000031397">
    <property type="component" value="Unassembled WGS sequence"/>
</dbReference>
<keyword evidence="9" id="KW-1185">Reference proteome</keyword>
<evidence type="ECO:0000256" key="6">
    <source>
        <dbReference type="SAM" id="MobiDB-lite"/>
    </source>
</evidence>
<keyword evidence="3 7" id="KW-0812">Transmembrane</keyword>